<accession>A0A7S4FQD9</accession>
<evidence type="ECO:0000256" key="1">
    <source>
        <dbReference type="ARBA" id="ARBA00004496"/>
    </source>
</evidence>
<evidence type="ECO:0000256" key="2">
    <source>
        <dbReference type="ARBA" id="ARBA00022490"/>
    </source>
</evidence>
<gene>
    <name evidence="7" type="ORF">EGYM00163_LOCUS20064</name>
</gene>
<keyword evidence="5" id="KW-0378">Hydrolase</keyword>
<feature type="compositionally biased region" description="Polar residues" evidence="6">
    <location>
        <begin position="249"/>
        <end position="276"/>
    </location>
</feature>
<feature type="compositionally biased region" description="Polar residues" evidence="6">
    <location>
        <begin position="338"/>
        <end position="350"/>
    </location>
</feature>
<evidence type="ECO:0000256" key="4">
    <source>
        <dbReference type="ARBA" id="ARBA00022759"/>
    </source>
</evidence>
<dbReference type="PANTHER" id="PTHR28511">
    <property type="entry name" value="ENDONUCLEASE V"/>
    <property type="match status" value="1"/>
</dbReference>
<dbReference type="GO" id="GO:0005730">
    <property type="term" value="C:nucleolus"/>
    <property type="evidence" value="ECO:0007669"/>
    <property type="project" value="TreeGrafter"/>
</dbReference>
<dbReference type="GO" id="GO:0003727">
    <property type="term" value="F:single-stranded RNA binding"/>
    <property type="evidence" value="ECO:0007669"/>
    <property type="project" value="TreeGrafter"/>
</dbReference>
<sequence>MAVNDQAVSPMLDIMKKMEKAQEQMKPRFVEEDQMDFRWSDPNEPGKPDLSKIAGLSISSDGGEEQTAIVSLVIVAYPTFEVMYHSFLPIIFSTPAIPGYLGFREAGPFMQLLNRVMQKHPELTPELLMVHGHGKYDYGGFGLACHLGVLSGVPAVAVSHEWMAVDGLSKEQVDAHVQKGAEAVALLGTSGVLWGMAFVPPCELKSAKENVLYVSVGNKLSLDTAVELVKATCIADLPEPILKALDAGSTASQRPSEAHRQTPQNFGSPIQGLATSRTPETPQTPRTPRILENSLTPRTVDGLGSTGTSPMRPTTKAAAAARQRAAMAYVTAQKARETQQPAAKTGSTDTPVLKAERELKDVVEELQEHMANQANQRAKEKTEPPDPSENEPRASSQRWEADANPPQTTLPSSAPTASVTPTSSAPAASARSMKNAPTDPGAQKAPALQRPATPVHPGHSIRPLTPMPHSHLLPLMLQQPVRPFSPMMHPTQYQGPLGPQRMYRQPMPGPYVNPSSRYALGR</sequence>
<feature type="region of interest" description="Disordered" evidence="6">
    <location>
        <begin position="329"/>
        <end position="353"/>
    </location>
</feature>
<comment type="subcellular location">
    <subcellularLocation>
        <location evidence="1">Cytoplasm</location>
    </subcellularLocation>
</comment>
<evidence type="ECO:0000313" key="7">
    <source>
        <dbReference type="EMBL" id="CAE0808933.1"/>
    </source>
</evidence>
<reference evidence="7" key="1">
    <citation type="submission" date="2021-01" db="EMBL/GenBank/DDBJ databases">
        <authorList>
            <person name="Corre E."/>
            <person name="Pelletier E."/>
            <person name="Niang G."/>
            <person name="Scheremetjew M."/>
            <person name="Finn R."/>
            <person name="Kale V."/>
            <person name="Holt S."/>
            <person name="Cochrane G."/>
            <person name="Meng A."/>
            <person name="Brown T."/>
            <person name="Cohen L."/>
        </authorList>
    </citation>
    <scope>NUCLEOTIDE SEQUENCE</scope>
    <source>
        <strain evidence="7">CCMP1594</strain>
    </source>
</reference>
<organism evidence="7">
    <name type="scientific">Eutreptiella gymnastica</name>
    <dbReference type="NCBI Taxonomy" id="73025"/>
    <lineage>
        <taxon>Eukaryota</taxon>
        <taxon>Discoba</taxon>
        <taxon>Euglenozoa</taxon>
        <taxon>Euglenida</taxon>
        <taxon>Spirocuta</taxon>
        <taxon>Euglenophyceae</taxon>
        <taxon>Eutreptiales</taxon>
        <taxon>Eutreptiaceae</taxon>
        <taxon>Eutreptiella</taxon>
    </lineage>
</organism>
<protein>
    <submittedName>
        <fullName evidence="7">Uncharacterized protein</fullName>
    </submittedName>
</protein>
<dbReference type="GO" id="GO:0016891">
    <property type="term" value="F:RNA endonuclease activity producing 5'-phosphomonoesters, hydrolytic mechanism"/>
    <property type="evidence" value="ECO:0007669"/>
    <property type="project" value="TreeGrafter"/>
</dbReference>
<dbReference type="PANTHER" id="PTHR28511:SF1">
    <property type="entry name" value="ENDONUCLEASE V"/>
    <property type="match status" value="1"/>
</dbReference>
<feature type="compositionally biased region" description="Low complexity" evidence="6">
    <location>
        <begin position="405"/>
        <end position="430"/>
    </location>
</feature>
<dbReference type="Pfam" id="PF04493">
    <property type="entry name" value="Endonuclease_5"/>
    <property type="match status" value="1"/>
</dbReference>
<dbReference type="EMBL" id="HBJA01056758">
    <property type="protein sequence ID" value="CAE0808933.1"/>
    <property type="molecule type" value="Transcribed_RNA"/>
</dbReference>
<feature type="region of interest" description="Disordered" evidence="6">
    <location>
        <begin position="503"/>
        <end position="522"/>
    </location>
</feature>
<evidence type="ECO:0000256" key="5">
    <source>
        <dbReference type="ARBA" id="ARBA00022801"/>
    </source>
</evidence>
<evidence type="ECO:0000256" key="6">
    <source>
        <dbReference type="SAM" id="MobiDB-lite"/>
    </source>
</evidence>
<dbReference type="Gene3D" id="3.30.2170.10">
    <property type="entry name" value="archaeoglobus fulgidus dsm 4304 superfamily"/>
    <property type="match status" value="1"/>
</dbReference>
<keyword evidence="2" id="KW-0963">Cytoplasm</keyword>
<dbReference type="AlphaFoldDB" id="A0A7S4FQD9"/>
<name>A0A7S4FQD9_9EUGL</name>
<dbReference type="GO" id="GO:0005737">
    <property type="term" value="C:cytoplasm"/>
    <property type="evidence" value="ECO:0007669"/>
    <property type="project" value="UniProtKB-SubCell"/>
</dbReference>
<dbReference type="GO" id="GO:0006281">
    <property type="term" value="P:DNA repair"/>
    <property type="evidence" value="ECO:0007669"/>
    <property type="project" value="InterPro"/>
</dbReference>
<feature type="compositionally biased region" description="Low complexity" evidence="6">
    <location>
        <begin position="277"/>
        <end position="288"/>
    </location>
</feature>
<feature type="region of interest" description="Disordered" evidence="6">
    <location>
        <begin position="372"/>
        <end position="463"/>
    </location>
</feature>
<dbReference type="InterPro" id="IPR007581">
    <property type="entry name" value="Endonuclease-V"/>
</dbReference>
<proteinExistence type="predicted"/>
<keyword evidence="4" id="KW-0255">Endonuclease</keyword>
<keyword evidence="3" id="KW-0540">Nuclease</keyword>
<feature type="region of interest" description="Disordered" evidence="6">
    <location>
        <begin position="248"/>
        <end position="313"/>
    </location>
</feature>
<evidence type="ECO:0000256" key="3">
    <source>
        <dbReference type="ARBA" id="ARBA00022722"/>
    </source>
</evidence>